<dbReference type="InterPro" id="IPR002035">
    <property type="entry name" value="VWF_A"/>
</dbReference>
<sequence length="525" mass="57713">MKNQKGLTLIELVLTLSIGIMIIGFLSAMYFSAYKGFDGANKAFENQSDIRNAIEITNNSIRFSTVGFAVSEIDYKPQISADNKVTGLVEPWDYLGLSPDKTKLYHYVYVPDTPLTGHYKAETLIDAKPGILYDLKLSKVKSDYSDKLLRYILKVTKDGKVEATISTEVEAINALQVVDWGDANNPAVALAYRTEETPMIDERPSAAVAVVIDTSGSMVWGLDGSGTTISDTNPQRLNLLKNTLTDSNYGLLRLLEDTVSFVSLIPFSTDANIPNSNYSPLWGIDVSKFYNVSEDSETLVDMINALSAVGATNTGDGLRRAYGQLLNFENDKVAYGLKSDQELRKYMIVLIDGVTTVGSADFDYGRVWTGWGYRYRYAEKGFTTSPYVQSNGEFTQTNRLVNSLDSVIETLSFSVGNGAVLDQFGEDYVAEIGQLIQDSKKVDQCFVIGYSNYIEGGVYTELESLADVAKSLGISVGAGEVAEKFVNNDFVFMATDKESLREAFDSIGGLISDDLWQIEGPKLNP</sequence>
<evidence type="ECO:0000256" key="1">
    <source>
        <dbReference type="SAM" id="Phobius"/>
    </source>
</evidence>
<keyword evidence="1" id="KW-1133">Transmembrane helix</keyword>
<keyword evidence="4" id="KW-1185">Reference proteome</keyword>
<dbReference type="PROSITE" id="PS50234">
    <property type="entry name" value="VWFA"/>
    <property type="match status" value="1"/>
</dbReference>
<feature type="domain" description="VWFA" evidence="2">
    <location>
        <begin position="207"/>
        <end position="507"/>
    </location>
</feature>
<dbReference type="InterPro" id="IPR036465">
    <property type="entry name" value="vWFA_dom_sf"/>
</dbReference>
<name>A0ABR9ZTT3_9FIRM</name>
<evidence type="ECO:0000313" key="3">
    <source>
        <dbReference type="EMBL" id="MBF4693848.1"/>
    </source>
</evidence>
<keyword evidence="1" id="KW-0472">Membrane</keyword>
<evidence type="ECO:0000259" key="2">
    <source>
        <dbReference type="PROSITE" id="PS50234"/>
    </source>
</evidence>
<dbReference type="EMBL" id="JADKNH010000007">
    <property type="protein sequence ID" value="MBF4693848.1"/>
    <property type="molecule type" value="Genomic_DNA"/>
</dbReference>
<dbReference type="RefSeq" id="WP_194702092.1">
    <property type="nucleotide sequence ID" value="NZ_JADKNH010000007.1"/>
</dbReference>
<keyword evidence="1" id="KW-0812">Transmembrane</keyword>
<gene>
    <name evidence="3" type="ORF">ISU02_12075</name>
</gene>
<reference evidence="3 4" key="1">
    <citation type="submission" date="2020-11" db="EMBL/GenBank/DDBJ databases">
        <title>Fusibacter basophilias sp. nov.</title>
        <authorList>
            <person name="Qiu D."/>
        </authorList>
    </citation>
    <scope>NUCLEOTIDE SEQUENCE [LARGE SCALE GENOMIC DNA]</scope>
    <source>
        <strain evidence="3 4">Q10-2</strain>
    </source>
</reference>
<dbReference type="InterPro" id="IPR012902">
    <property type="entry name" value="N_methyl_site"/>
</dbReference>
<comment type="caution">
    <text evidence="3">The sequence shown here is derived from an EMBL/GenBank/DDBJ whole genome shotgun (WGS) entry which is preliminary data.</text>
</comment>
<dbReference type="SUPFAM" id="SSF53300">
    <property type="entry name" value="vWA-like"/>
    <property type="match status" value="1"/>
</dbReference>
<dbReference type="PROSITE" id="PS00409">
    <property type="entry name" value="PROKAR_NTER_METHYL"/>
    <property type="match status" value="1"/>
</dbReference>
<accession>A0ABR9ZTT3</accession>
<evidence type="ECO:0000313" key="4">
    <source>
        <dbReference type="Proteomes" id="UP000614200"/>
    </source>
</evidence>
<dbReference type="Gene3D" id="3.40.50.410">
    <property type="entry name" value="von Willebrand factor, type A domain"/>
    <property type="match status" value="1"/>
</dbReference>
<proteinExistence type="predicted"/>
<feature type="transmembrane region" description="Helical" evidence="1">
    <location>
        <begin position="12"/>
        <end position="33"/>
    </location>
</feature>
<protein>
    <recommendedName>
        <fullName evidence="2">VWFA domain-containing protein</fullName>
    </recommendedName>
</protein>
<dbReference type="Proteomes" id="UP000614200">
    <property type="component" value="Unassembled WGS sequence"/>
</dbReference>
<organism evidence="3 4">
    <name type="scientific">Fusibacter ferrireducens</name>
    <dbReference type="NCBI Taxonomy" id="2785058"/>
    <lineage>
        <taxon>Bacteria</taxon>
        <taxon>Bacillati</taxon>
        <taxon>Bacillota</taxon>
        <taxon>Clostridia</taxon>
        <taxon>Eubacteriales</taxon>
        <taxon>Eubacteriales Family XII. Incertae Sedis</taxon>
        <taxon>Fusibacter</taxon>
    </lineage>
</organism>